<feature type="region of interest" description="Disordered" evidence="3">
    <location>
        <begin position="40"/>
        <end position="73"/>
    </location>
</feature>
<dbReference type="InterPro" id="IPR001138">
    <property type="entry name" value="Zn2Cys6_DnaBD"/>
</dbReference>
<dbReference type="SMART" id="SM00906">
    <property type="entry name" value="Fungal_trans"/>
    <property type="match status" value="1"/>
</dbReference>
<dbReference type="SMART" id="SM00066">
    <property type="entry name" value="GAL4"/>
    <property type="match status" value="1"/>
</dbReference>
<accession>A0A074WCL9</accession>
<dbReference type="AlphaFoldDB" id="A0A074WCL9"/>
<keyword evidence="6" id="KW-1185">Reference proteome</keyword>
<dbReference type="GO" id="GO:0001080">
    <property type="term" value="P:nitrogen catabolite activation of transcription from RNA polymerase II promoter"/>
    <property type="evidence" value="ECO:0007669"/>
    <property type="project" value="TreeGrafter"/>
</dbReference>
<dbReference type="PROSITE" id="PS00463">
    <property type="entry name" value="ZN2_CY6_FUNGAL_1"/>
    <property type="match status" value="1"/>
</dbReference>
<evidence type="ECO:0000259" key="4">
    <source>
        <dbReference type="PROSITE" id="PS50048"/>
    </source>
</evidence>
<dbReference type="GO" id="GO:0006351">
    <property type="term" value="P:DNA-templated transcription"/>
    <property type="evidence" value="ECO:0007669"/>
    <property type="project" value="InterPro"/>
</dbReference>
<dbReference type="HOGENOM" id="CLU_006632_1_1_1"/>
<proteinExistence type="predicted"/>
<dbReference type="GO" id="GO:0000981">
    <property type="term" value="F:DNA-binding transcription factor activity, RNA polymerase II-specific"/>
    <property type="evidence" value="ECO:0007669"/>
    <property type="project" value="InterPro"/>
</dbReference>
<dbReference type="PANTHER" id="PTHR31668:SF4">
    <property type="entry name" value="TRANSCRIPTIONAL ACTIVATOR PROTEIN DAL81"/>
    <property type="match status" value="1"/>
</dbReference>
<evidence type="ECO:0000256" key="1">
    <source>
        <dbReference type="ARBA" id="ARBA00022723"/>
    </source>
</evidence>
<gene>
    <name evidence="5" type="ORF">M437DRAFT_33615</name>
</gene>
<reference evidence="5 6" key="1">
    <citation type="journal article" date="2014" name="BMC Genomics">
        <title>Genome sequencing of four Aureobasidium pullulans varieties: biotechnological potential, stress tolerance, and description of new species.</title>
        <authorList>
            <person name="Gostin Ar C."/>
            <person name="Ohm R.A."/>
            <person name="Kogej T."/>
            <person name="Sonjak S."/>
            <person name="Turk M."/>
            <person name="Zajc J."/>
            <person name="Zalar P."/>
            <person name="Grube M."/>
            <person name="Sun H."/>
            <person name="Han J."/>
            <person name="Sharma A."/>
            <person name="Chiniquy J."/>
            <person name="Ngan C.Y."/>
            <person name="Lipzen A."/>
            <person name="Barry K."/>
            <person name="Grigoriev I.V."/>
            <person name="Gunde-Cimerman N."/>
        </authorList>
    </citation>
    <scope>NUCLEOTIDE SEQUENCE [LARGE SCALE GENOMIC DNA]</scope>
    <source>
        <strain evidence="5 6">CBS 110374</strain>
    </source>
</reference>
<dbReference type="Proteomes" id="UP000030672">
    <property type="component" value="Unassembled WGS sequence"/>
</dbReference>
<evidence type="ECO:0000256" key="3">
    <source>
        <dbReference type="SAM" id="MobiDB-lite"/>
    </source>
</evidence>
<evidence type="ECO:0000313" key="5">
    <source>
        <dbReference type="EMBL" id="KEQ60246.1"/>
    </source>
</evidence>
<dbReference type="PROSITE" id="PS50048">
    <property type="entry name" value="ZN2_CY6_FUNGAL_2"/>
    <property type="match status" value="1"/>
</dbReference>
<feature type="domain" description="Zn(2)-C6 fungal-type" evidence="4">
    <location>
        <begin position="6"/>
        <end position="38"/>
    </location>
</feature>
<dbReference type="EMBL" id="KL584843">
    <property type="protein sequence ID" value="KEQ60246.1"/>
    <property type="molecule type" value="Genomic_DNA"/>
</dbReference>
<dbReference type="CDD" id="cd00067">
    <property type="entry name" value="GAL4"/>
    <property type="match status" value="1"/>
</dbReference>
<keyword evidence="2" id="KW-0539">Nucleus</keyword>
<dbReference type="InterPro" id="IPR050797">
    <property type="entry name" value="Carb_Metab_Trans_Reg"/>
</dbReference>
<protein>
    <recommendedName>
        <fullName evidence="4">Zn(2)-C6 fungal-type domain-containing protein</fullName>
    </recommendedName>
</protein>
<dbReference type="InterPro" id="IPR036864">
    <property type="entry name" value="Zn2-C6_fun-type_DNA-bd_sf"/>
</dbReference>
<name>A0A074WCL9_AURM1</name>
<organism evidence="5 6">
    <name type="scientific">Aureobasidium melanogenum (strain CBS 110374)</name>
    <name type="common">Aureobasidium pullulans var. melanogenum</name>
    <dbReference type="NCBI Taxonomy" id="1043003"/>
    <lineage>
        <taxon>Eukaryota</taxon>
        <taxon>Fungi</taxon>
        <taxon>Dikarya</taxon>
        <taxon>Ascomycota</taxon>
        <taxon>Pezizomycotina</taxon>
        <taxon>Dothideomycetes</taxon>
        <taxon>Dothideomycetidae</taxon>
        <taxon>Dothideales</taxon>
        <taxon>Saccotheciaceae</taxon>
        <taxon>Aureobasidium</taxon>
    </lineage>
</organism>
<dbReference type="GO" id="GO:0008270">
    <property type="term" value="F:zinc ion binding"/>
    <property type="evidence" value="ECO:0007669"/>
    <property type="project" value="InterPro"/>
</dbReference>
<dbReference type="Gene3D" id="4.10.240.10">
    <property type="entry name" value="Zn(2)-C6 fungal-type DNA-binding domain"/>
    <property type="match status" value="1"/>
</dbReference>
<dbReference type="CDD" id="cd12148">
    <property type="entry name" value="fungal_TF_MHR"/>
    <property type="match status" value="1"/>
</dbReference>
<dbReference type="GO" id="GO:0005634">
    <property type="term" value="C:nucleus"/>
    <property type="evidence" value="ECO:0007669"/>
    <property type="project" value="TreeGrafter"/>
</dbReference>
<keyword evidence="1" id="KW-0479">Metal-binding</keyword>
<evidence type="ECO:0000313" key="6">
    <source>
        <dbReference type="Proteomes" id="UP000030672"/>
    </source>
</evidence>
<feature type="non-terminal residue" evidence="5">
    <location>
        <position position="1"/>
    </location>
</feature>
<feature type="non-terminal residue" evidence="5">
    <location>
        <position position="565"/>
    </location>
</feature>
<sequence length="565" mass="63897">SKRTRPCDACRKRKTRCHTEASATSCVLCQFHEQPCTYEQTPRPRKRTISSTEGSQHIERSNFRTNRTIPGTGVEEYDALPDGTTLLKRTLGLQNLHHSRYLGINNSLNVCGLDLGVSSLSQRPSEMNIKVRYVHPQHAFEIVPDASVPDSSNENSVLEAIEAAVQGHGADLVKLYFRIIHPAFPILHKEVFLEKYSRSFREFSPPLLAAVYLLALGYWSYSDSLSAKQKPPIQPLKQLAMESLHVAMQRAKLSTIQACLLISQEQTNELSFITGESHSNMTAQLVQLAHRLGLHLDAGEWDLPDWEKSLRRRLSWAVSMQDKWLALVYGRPSLISSTTWDVDRLNEEDFPDIDEDDTAGSSEVEKGRLVFMHMADLAEILSDVLDDLFSPRAQRSIRIEDHGLVGLLVRIKPLQIRLKDWFFVLPERLKHDTVASMKLSSVGYLRLAYLAIEASIHRYITTMLVKYPRQDPTLVTVCRNAAKERFTTAFDFLNRLQASHLASFWYLTSPECAALIYHLGSLLEATTGDADEKANLGQMLKACRWILKVNGEAGANFMRHARSLV</sequence>
<dbReference type="RefSeq" id="XP_040877269.1">
    <property type="nucleotide sequence ID" value="XM_041019254.1"/>
</dbReference>
<dbReference type="PANTHER" id="PTHR31668">
    <property type="entry name" value="GLUCOSE TRANSPORT TRANSCRIPTION REGULATOR RGT1-RELATED-RELATED"/>
    <property type="match status" value="1"/>
</dbReference>
<dbReference type="SUPFAM" id="SSF57701">
    <property type="entry name" value="Zn2/Cys6 DNA-binding domain"/>
    <property type="match status" value="1"/>
</dbReference>
<dbReference type="GeneID" id="63912627"/>
<dbReference type="Pfam" id="PF04082">
    <property type="entry name" value="Fungal_trans"/>
    <property type="match status" value="1"/>
</dbReference>
<dbReference type="GO" id="GO:0003677">
    <property type="term" value="F:DNA binding"/>
    <property type="evidence" value="ECO:0007669"/>
    <property type="project" value="InterPro"/>
</dbReference>
<dbReference type="InterPro" id="IPR007219">
    <property type="entry name" value="XnlR_reg_dom"/>
</dbReference>
<evidence type="ECO:0000256" key="2">
    <source>
        <dbReference type="ARBA" id="ARBA00023242"/>
    </source>
</evidence>